<evidence type="ECO:0000256" key="7">
    <source>
        <dbReference type="ARBA" id="ARBA00049197"/>
    </source>
</evidence>
<evidence type="ECO:0000313" key="10">
    <source>
        <dbReference type="Proteomes" id="UP001642360"/>
    </source>
</evidence>
<protein>
    <recommendedName>
        <fullName evidence="3">3-hydroxyisobutyrate dehydrogenase</fullName>
        <ecNumber evidence="3">1.1.1.31</ecNumber>
    </recommendedName>
</protein>
<evidence type="ECO:0000256" key="4">
    <source>
        <dbReference type="ARBA" id="ARBA00022456"/>
    </source>
</evidence>
<comment type="catalytic activity">
    <reaction evidence="7">
        <text>3-hydroxy-2-methylpropanoate + NAD(+) = 2-methyl-3-oxopropanoate + NADH + H(+)</text>
        <dbReference type="Rhea" id="RHEA:17681"/>
        <dbReference type="ChEBI" id="CHEBI:11805"/>
        <dbReference type="ChEBI" id="CHEBI:15378"/>
        <dbReference type="ChEBI" id="CHEBI:57540"/>
        <dbReference type="ChEBI" id="CHEBI:57700"/>
        <dbReference type="ChEBI" id="CHEBI:57945"/>
        <dbReference type="EC" id="1.1.1.31"/>
    </reaction>
</comment>
<dbReference type="Pfam" id="PF03446">
    <property type="entry name" value="NAD_binding_2"/>
    <property type="match status" value="1"/>
</dbReference>
<dbReference type="SUPFAM" id="SSF51735">
    <property type="entry name" value="NAD(P)-binding Rossmann-fold domains"/>
    <property type="match status" value="1"/>
</dbReference>
<evidence type="ECO:0000256" key="2">
    <source>
        <dbReference type="ARBA" id="ARBA00006013"/>
    </source>
</evidence>
<keyword evidence="5" id="KW-0560">Oxidoreductase</keyword>
<dbReference type="InterPro" id="IPR036291">
    <property type="entry name" value="NAD(P)-bd_dom_sf"/>
</dbReference>
<evidence type="ECO:0000256" key="1">
    <source>
        <dbReference type="ARBA" id="ARBA00005109"/>
    </source>
</evidence>
<comment type="caution">
    <text evidence="9">The sequence shown here is derived from an EMBL/GenBank/DDBJ whole genome shotgun (WGS) entry which is preliminary data.</text>
</comment>
<keyword evidence="4" id="KW-0101">Branched-chain amino acid catabolism</keyword>
<evidence type="ECO:0000256" key="6">
    <source>
        <dbReference type="ARBA" id="ARBA00023027"/>
    </source>
</evidence>
<organism evidence="9 10">
    <name type="scientific">Ilex paraguariensis</name>
    <name type="common">yerba mate</name>
    <dbReference type="NCBI Taxonomy" id="185542"/>
    <lineage>
        <taxon>Eukaryota</taxon>
        <taxon>Viridiplantae</taxon>
        <taxon>Streptophyta</taxon>
        <taxon>Embryophyta</taxon>
        <taxon>Tracheophyta</taxon>
        <taxon>Spermatophyta</taxon>
        <taxon>Magnoliopsida</taxon>
        <taxon>eudicotyledons</taxon>
        <taxon>Gunneridae</taxon>
        <taxon>Pentapetalae</taxon>
        <taxon>asterids</taxon>
        <taxon>campanulids</taxon>
        <taxon>Aquifoliales</taxon>
        <taxon>Aquifoliaceae</taxon>
        <taxon>Ilex</taxon>
    </lineage>
</organism>
<sequence length="75" mass="7580">MLDAPVSGGVLGAETGTLTFMVGGSEEAYLAAKPLFFSMGKNIIYCGGAGNGSLSLSPLISLLNNLGIAFDKGRP</sequence>
<comment type="pathway">
    <text evidence="1">Amino-acid degradation; L-valine degradation.</text>
</comment>
<comment type="similarity">
    <text evidence="2">Belongs to the HIBADH-related family. 3-hydroxyisobutyrate dehydrogenase subfamily.</text>
</comment>
<dbReference type="Proteomes" id="UP001642360">
    <property type="component" value="Unassembled WGS sequence"/>
</dbReference>
<keyword evidence="6" id="KW-0520">NAD</keyword>
<evidence type="ECO:0000256" key="5">
    <source>
        <dbReference type="ARBA" id="ARBA00023002"/>
    </source>
</evidence>
<dbReference type="AlphaFoldDB" id="A0ABC8RCB9"/>
<name>A0ABC8RCB9_9AQUA</name>
<feature type="domain" description="6-phosphogluconate dehydrogenase NADP-binding" evidence="8">
    <location>
        <begin position="1"/>
        <end position="47"/>
    </location>
</feature>
<dbReference type="PANTHER" id="PTHR22981:SF7">
    <property type="entry name" value="3-HYDROXYISOBUTYRATE DEHYDROGENASE, MITOCHONDRIAL"/>
    <property type="match status" value="1"/>
</dbReference>
<evidence type="ECO:0000256" key="3">
    <source>
        <dbReference type="ARBA" id="ARBA00012991"/>
    </source>
</evidence>
<dbReference type="GO" id="GO:0008442">
    <property type="term" value="F:3-hydroxyisobutyrate dehydrogenase activity"/>
    <property type="evidence" value="ECO:0007669"/>
    <property type="project" value="UniProtKB-EC"/>
</dbReference>
<dbReference type="EMBL" id="CAUOFW020001103">
    <property type="protein sequence ID" value="CAK9141180.1"/>
    <property type="molecule type" value="Genomic_DNA"/>
</dbReference>
<dbReference type="Gene3D" id="3.40.50.720">
    <property type="entry name" value="NAD(P)-binding Rossmann-like Domain"/>
    <property type="match status" value="1"/>
</dbReference>
<reference evidence="9 10" key="1">
    <citation type="submission" date="2024-02" db="EMBL/GenBank/DDBJ databases">
        <authorList>
            <person name="Vignale AGUSTIN F."/>
            <person name="Sosa J E."/>
            <person name="Modenutti C."/>
        </authorList>
    </citation>
    <scope>NUCLEOTIDE SEQUENCE [LARGE SCALE GENOMIC DNA]</scope>
</reference>
<evidence type="ECO:0000313" key="9">
    <source>
        <dbReference type="EMBL" id="CAK9141180.1"/>
    </source>
</evidence>
<evidence type="ECO:0000259" key="8">
    <source>
        <dbReference type="Pfam" id="PF03446"/>
    </source>
</evidence>
<dbReference type="PANTHER" id="PTHR22981">
    <property type="entry name" value="3-HYDROXYISOBUTYRATE DEHYDROGENASE-RELATED"/>
    <property type="match status" value="1"/>
</dbReference>
<dbReference type="InterPro" id="IPR006115">
    <property type="entry name" value="6PGDH_NADP-bd"/>
</dbReference>
<dbReference type="GO" id="GO:0009083">
    <property type="term" value="P:branched-chain amino acid catabolic process"/>
    <property type="evidence" value="ECO:0007669"/>
    <property type="project" value="UniProtKB-KW"/>
</dbReference>
<keyword evidence="10" id="KW-1185">Reference proteome</keyword>
<accession>A0ABC8RCB9</accession>
<gene>
    <name evidence="9" type="ORF">ILEXP_LOCUS8710</name>
</gene>
<proteinExistence type="inferred from homology"/>
<dbReference type="EC" id="1.1.1.31" evidence="3"/>